<accession>A0A1Y2F5F7</accession>
<proteinExistence type="predicted"/>
<reference evidence="1 2" key="1">
    <citation type="submission" date="2016-07" db="EMBL/GenBank/DDBJ databases">
        <title>Pervasive Adenine N6-methylation of Active Genes in Fungi.</title>
        <authorList>
            <consortium name="DOE Joint Genome Institute"/>
            <person name="Mondo S.J."/>
            <person name="Dannebaum R.O."/>
            <person name="Kuo R.C."/>
            <person name="Labutti K."/>
            <person name="Haridas S."/>
            <person name="Kuo A."/>
            <person name="Salamov A."/>
            <person name="Ahrendt S.R."/>
            <person name="Lipzen A."/>
            <person name="Sullivan W."/>
            <person name="Andreopoulos W.B."/>
            <person name="Clum A."/>
            <person name="Lindquist E."/>
            <person name="Daum C."/>
            <person name="Ramamoorthy G.K."/>
            <person name="Gryganskyi A."/>
            <person name="Culley D."/>
            <person name="Magnuson J.K."/>
            <person name="James T.Y."/>
            <person name="O'Malley M.A."/>
            <person name="Stajich J.E."/>
            <person name="Spatafora J.W."/>
            <person name="Visel A."/>
            <person name="Grigoriev I.V."/>
        </authorList>
    </citation>
    <scope>NUCLEOTIDE SEQUENCE [LARGE SCALE GENOMIC DNA]</scope>
    <source>
        <strain evidence="1 2">12-1054</strain>
    </source>
</reference>
<dbReference type="RefSeq" id="XP_040723725.1">
    <property type="nucleotide sequence ID" value="XM_040865870.1"/>
</dbReference>
<evidence type="ECO:0000313" key="2">
    <source>
        <dbReference type="Proteomes" id="UP000193685"/>
    </source>
</evidence>
<protein>
    <submittedName>
        <fullName evidence="1">Uncharacterized protein</fullName>
    </submittedName>
</protein>
<dbReference type="AlphaFoldDB" id="A0A1Y2F5F7"/>
<evidence type="ECO:0000313" key="1">
    <source>
        <dbReference type="EMBL" id="ORY79093.1"/>
    </source>
</evidence>
<dbReference type="Proteomes" id="UP000193685">
    <property type="component" value="Unassembled WGS sequence"/>
</dbReference>
<sequence length="306" mass="34498">MHEQEWSIQALAMLQLDQPAKTLTHVGRPVLWVQGDTLAVLRESPCLALDQQQQASVRSMKQRFDGSVCALPKVNLDEALVVCSNEQEARICVSTHQEQSLQLLILDSSSDETPKPLICLFFPLGALSQQRCDALKPFNQNARDPQAIKHGTDRYSLRRLKRFLLGFEWFLDLAQRPKHLHCRDHIPSWLESGAEGIFRGEHQGAAKSTVQQQKQDKSQLERLQNVVRHLGMEKSSRESSTPVVYAPQRAGGWRTRATILPVHKKGEREVSGASSEDWQGEGSIAARILQGVGMRPLPDLRHLFRP</sequence>
<keyword evidence="2" id="KW-1185">Reference proteome</keyword>
<comment type="caution">
    <text evidence="1">The sequence shown here is derived from an EMBL/GenBank/DDBJ whole genome shotgun (WGS) entry which is preliminary data.</text>
</comment>
<dbReference type="GeneID" id="63782469"/>
<gene>
    <name evidence="1" type="ORF">BCR37DRAFT_103999</name>
</gene>
<name>A0A1Y2F5F7_PROLT</name>
<organism evidence="1 2">
    <name type="scientific">Protomyces lactucae-debilis</name>
    <dbReference type="NCBI Taxonomy" id="2754530"/>
    <lineage>
        <taxon>Eukaryota</taxon>
        <taxon>Fungi</taxon>
        <taxon>Dikarya</taxon>
        <taxon>Ascomycota</taxon>
        <taxon>Taphrinomycotina</taxon>
        <taxon>Taphrinomycetes</taxon>
        <taxon>Taphrinales</taxon>
        <taxon>Protomycetaceae</taxon>
        <taxon>Protomyces</taxon>
    </lineage>
</organism>
<dbReference type="EMBL" id="MCFI01000016">
    <property type="protein sequence ID" value="ORY79093.1"/>
    <property type="molecule type" value="Genomic_DNA"/>
</dbReference>